<dbReference type="EMBL" id="OY660864">
    <property type="protein sequence ID" value="CAJ1048565.1"/>
    <property type="molecule type" value="Genomic_DNA"/>
</dbReference>
<proteinExistence type="predicted"/>
<reference evidence="2" key="1">
    <citation type="submission" date="2023-08" db="EMBL/GenBank/DDBJ databases">
        <authorList>
            <person name="Alioto T."/>
            <person name="Alioto T."/>
            <person name="Gomez Garrido J."/>
        </authorList>
    </citation>
    <scope>NUCLEOTIDE SEQUENCE</scope>
</reference>
<accession>A0AAV1EIM9</accession>
<sequence>MQLSQFVILEGKEGGGGGGGGGRGEGGDDRDWSPTRCPACLARLRDFVRECFEKSAEGNSSSSRRRRRRRRAQAAPMHAGWLERTDQPSSSAFCQTLCWPLMELFKSATQRVTHCAPLSFLRFKRRQRRFPLTGALWNKVLFSSQTILRLGHAASRWRKQRIKDSRWKKEDVLPLRLVSHARQ</sequence>
<name>A0AAV1EIM9_XYRNO</name>
<evidence type="ECO:0000313" key="3">
    <source>
        <dbReference type="Proteomes" id="UP001178508"/>
    </source>
</evidence>
<gene>
    <name evidence="2" type="ORF">XNOV1_A010774</name>
</gene>
<dbReference type="Proteomes" id="UP001178508">
    <property type="component" value="Chromosome 1"/>
</dbReference>
<dbReference type="AlphaFoldDB" id="A0AAV1EIM9"/>
<feature type="compositionally biased region" description="Basic residues" evidence="1">
    <location>
        <begin position="63"/>
        <end position="72"/>
    </location>
</feature>
<evidence type="ECO:0000313" key="2">
    <source>
        <dbReference type="EMBL" id="CAJ1048565.1"/>
    </source>
</evidence>
<feature type="region of interest" description="Disordered" evidence="1">
    <location>
        <begin position="59"/>
        <end position="78"/>
    </location>
</feature>
<evidence type="ECO:0000256" key="1">
    <source>
        <dbReference type="SAM" id="MobiDB-lite"/>
    </source>
</evidence>
<organism evidence="2 3">
    <name type="scientific">Xyrichtys novacula</name>
    <name type="common">Pearly razorfish</name>
    <name type="synonym">Hemipteronotus novacula</name>
    <dbReference type="NCBI Taxonomy" id="13765"/>
    <lineage>
        <taxon>Eukaryota</taxon>
        <taxon>Metazoa</taxon>
        <taxon>Chordata</taxon>
        <taxon>Craniata</taxon>
        <taxon>Vertebrata</taxon>
        <taxon>Euteleostomi</taxon>
        <taxon>Actinopterygii</taxon>
        <taxon>Neopterygii</taxon>
        <taxon>Teleostei</taxon>
        <taxon>Neoteleostei</taxon>
        <taxon>Acanthomorphata</taxon>
        <taxon>Eupercaria</taxon>
        <taxon>Labriformes</taxon>
        <taxon>Labridae</taxon>
        <taxon>Xyrichtys</taxon>
    </lineage>
</organism>
<protein>
    <submittedName>
        <fullName evidence="2">Uncharacterized protein</fullName>
    </submittedName>
</protein>
<feature type="compositionally biased region" description="Gly residues" evidence="1">
    <location>
        <begin position="14"/>
        <end position="24"/>
    </location>
</feature>
<feature type="region of interest" description="Disordered" evidence="1">
    <location>
        <begin position="10"/>
        <end position="33"/>
    </location>
</feature>
<keyword evidence="3" id="KW-1185">Reference proteome</keyword>